<dbReference type="PROSITE" id="PS51918">
    <property type="entry name" value="RADICAL_SAM"/>
    <property type="match status" value="1"/>
</dbReference>
<dbReference type="NCBIfam" id="TIGR01212">
    <property type="entry name" value="TIGR01212 family radical SAM protein"/>
    <property type="match status" value="1"/>
</dbReference>
<dbReference type="GO" id="GO:0003824">
    <property type="term" value="F:catalytic activity"/>
    <property type="evidence" value="ECO:0007669"/>
    <property type="project" value="InterPro"/>
</dbReference>
<keyword evidence="2" id="KW-0004">4Fe-4S</keyword>
<evidence type="ECO:0000313" key="8">
    <source>
        <dbReference type="EMBL" id="SDN42914.1"/>
    </source>
</evidence>
<protein>
    <recommendedName>
        <fullName evidence="7">Radical SAM core domain-containing protein</fullName>
    </recommendedName>
</protein>
<dbReference type="InterPro" id="IPR006638">
    <property type="entry name" value="Elp3/MiaA/NifB-like_rSAM"/>
</dbReference>
<reference evidence="8 9" key="1">
    <citation type="submission" date="2016-10" db="EMBL/GenBank/DDBJ databases">
        <authorList>
            <person name="de Groot N.N."/>
        </authorList>
    </citation>
    <scope>NUCLEOTIDE SEQUENCE [LARGE SCALE GENOMIC DNA]</scope>
    <source>
        <strain evidence="8 9">DSM 15269</strain>
    </source>
</reference>
<evidence type="ECO:0000256" key="4">
    <source>
        <dbReference type="ARBA" id="ARBA00022723"/>
    </source>
</evidence>
<dbReference type="InterPro" id="IPR058240">
    <property type="entry name" value="rSAM_sf"/>
</dbReference>
<dbReference type="RefSeq" id="WP_092063170.1">
    <property type="nucleotide sequence ID" value="NZ_FNIN01000002.1"/>
</dbReference>
<sequence length="303" mass="34592">MQRYLSLNTYLRQQFGQRVQKIPLDANFSCPNRDGTLSTQGCIFCNPKGSGTNLSKHGLSLTEQYLLFQEKFKRKYKAKLFLAYLQSYSNTYGPLEKIKSVLEEIRNFPNLAGICLGTRPDCLNLEKIQLINSFNFKEVWLEIGLQSSNDNTLKIINRGHTAKDFVNSVNLAAKYNIKVCAHIIAGLPLENKKDFIQTIHFLNKLPIHGIKFHNIYVCKNTVLAKWWKQKKFIPFSLEEYITWLGEAIAHLRPDIVVHRLNGDPAPGELLAPSWAGNKALILQAIKNYLEKNNIIQGQKLSSK</sequence>
<dbReference type="AlphaFoldDB" id="A0A1H0BB68"/>
<organism evidence="8 9">
    <name type="scientific">Desulfonauticus submarinus</name>
    <dbReference type="NCBI Taxonomy" id="206665"/>
    <lineage>
        <taxon>Bacteria</taxon>
        <taxon>Pseudomonadati</taxon>
        <taxon>Thermodesulfobacteriota</taxon>
        <taxon>Desulfovibrionia</taxon>
        <taxon>Desulfovibrionales</taxon>
        <taxon>Desulfonauticaceae</taxon>
        <taxon>Desulfonauticus</taxon>
    </lineage>
</organism>
<evidence type="ECO:0000259" key="7">
    <source>
        <dbReference type="PROSITE" id="PS51918"/>
    </source>
</evidence>
<proteinExistence type="predicted"/>
<evidence type="ECO:0000256" key="5">
    <source>
        <dbReference type="ARBA" id="ARBA00023004"/>
    </source>
</evidence>
<keyword evidence="6" id="KW-0411">Iron-sulfur</keyword>
<dbReference type="Pfam" id="PF16199">
    <property type="entry name" value="Radical_SAM_C"/>
    <property type="match status" value="1"/>
</dbReference>
<dbReference type="InterPro" id="IPR039661">
    <property type="entry name" value="ELP3"/>
</dbReference>
<dbReference type="SFLD" id="SFLDG01086">
    <property type="entry name" value="elongater_protein-like"/>
    <property type="match status" value="1"/>
</dbReference>
<dbReference type="SFLD" id="SFLDS00029">
    <property type="entry name" value="Radical_SAM"/>
    <property type="match status" value="1"/>
</dbReference>
<dbReference type="InterPro" id="IPR005911">
    <property type="entry name" value="YhcC-like"/>
</dbReference>
<feature type="domain" description="Radical SAM core" evidence="7">
    <location>
        <begin position="14"/>
        <end position="254"/>
    </location>
</feature>
<keyword evidence="9" id="KW-1185">Reference proteome</keyword>
<accession>A0A1H0BB68</accession>
<comment type="cofactor">
    <cofactor evidence="1">
        <name>[4Fe-4S] cluster</name>
        <dbReference type="ChEBI" id="CHEBI:49883"/>
    </cofactor>
</comment>
<keyword evidence="5" id="KW-0408">Iron</keyword>
<dbReference type="SMART" id="SM00729">
    <property type="entry name" value="Elp3"/>
    <property type="match status" value="1"/>
</dbReference>
<dbReference type="SFLD" id="SFLDG01091">
    <property type="entry name" value="uncharacterized_CHP01210-like"/>
    <property type="match status" value="1"/>
</dbReference>
<keyword evidence="4" id="KW-0479">Metal-binding</keyword>
<dbReference type="GO" id="GO:0046872">
    <property type="term" value="F:metal ion binding"/>
    <property type="evidence" value="ECO:0007669"/>
    <property type="project" value="UniProtKB-KW"/>
</dbReference>
<evidence type="ECO:0000256" key="3">
    <source>
        <dbReference type="ARBA" id="ARBA00022691"/>
    </source>
</evidence>
<gene>
    <name evidence="8" type="ORF">SAMN04488516_102109</name>
</gene>
<dbReference type="SUPFAM" id="SSF102114">
    <property type="entry name" value="Radical SAM enzymes"/>
    <property type="match status" value="1"/>
</dbReference>
<dbReference type="GO" id="GO:0051539">
    <property type="term" value="F:4 iron, 4 sulfur cluster binding"/>
    <property type="evidence" value="ECO:0007669"/>
    <property type="project" value="UniProtKB-KW"/>
</dbReference>
<dbReference type="InterPro" id="IPR032432">
    <property type="entry name" value="Radical_SAM_C"/>
</dbReference>
<keyword evidence="3" id="KW-0949">S-adenosyl-L-methionine</keyword>
<name>A0A1H0BB68_9BACT</name>
<dbReference type="Proteomes" id="UP000199602">
    <property type="component" value="Unassembled WGS sequence"/>
</dbReference>
<dbReference type="EMBL" id="FNIN01000002">
    <property type="protein sequence ID" value="SDN42914.1"/>
    <property type="molecule type" value="Genomic_DNA"/>
</dbReference>
<dbReference type="Pfam" id="PF04055">
    <property type="entry name" value="Radical_SAM"/>
    <property type="match status" value="1"/>
</dbReference>
<dbReference type="InterPro" id="IPR007197">
    <property type="entry name" value="rSAM"/>
</dbReference>
<dbReference type="OrthoDB" id="9801689at2"/>
<evidence type="ECO:0000256" key="1">
    <source>
        <dbReference type="ARBA" id="ARBA00001966"/>
    </source>
</evidence>
<dbReference type="Gene3D" id="3.80.30.20">
    <property type="entry name" value="tm_1862 like domain"/>
    <property type="match status" value="1"/>
</dbReference>
<dbReference type="PANTHER" id="PTHR11135">
    <property type="entry name" value="HISTONE ACETYLTRANSFERASE-RELATED"/>
    <property type="match status" value="1"/>
</dbReference>
<evidence type="ECO:0000313" key="9">
    <source>
        <dbReference type="Proteomes" id="UP000199602"/>
    </source>
</evidence>
<dbReference type="PANTHER" id="PTHR11135:SF1">
    <property type="entry name" value="PROTEIN YHCC"/>
    <property type="match status" value="1"/>
</dbReference>
<dbReference type="InterPro" id="IPR023404">
    <property type="entry name" value="rSAM_horseshoe"/>
</dbReference>
<dbReference type="STRING" id="206665.SAMN04488516_102109"/>
<evidence type="ECO:0000256" key="2">
    <source>
        <dbReference type="ARBA" id="ARBA00022485"/>
    </source>
</evidence>
<evidence type="ECO:0000256" key="6">
    <source>
        <dbReference type="ARBA" id="ARBA00023014"/>
    </source>
</evidence>